<dbReference type="Gene3D" id="3.40.50.720">
    <property type="entry name" value="NAD(P)-binding Rossmann-like Domain"/>
    <property type="match status" value="1"/>
</dbReference>
<dbReference type="GO" id="GO:0006633">
    <property type="term" value="P:fatty acid biosynthetic process"/>
    <property type="evidence" value="ECO:0007669"/>
    <property type="project" value="TreeGrafter"/>
</dbReference>
<sequence>MADRPRDAIVIGATQCLGKAIALRLARYGLSIGLNDIPSKKGALDGVARASRITADSCKKTSNIGAVGRVGAAHMAATTLHSTFLGPAYRSAIGCNKVTSVSATGVFLCYQLAARKMIKLGHRGRLISASSIGGKQPLHGFTSYTAAKFAVRGLTQSAGTAYLKPLSLNTHVNLSACLGMHGITVDVYTPGTSTYHISPSKVYTHAFTHSQGWSTHRLVCSIAPYLRLGSGADEHWTFYTDKLPILLSTSYVLAFTEILS</sequence>
<evidence type="ECO:0008006" key="5">
    <source>
        <dbReference type="Google" id="ProtNLM"/>
    </source>
</evidence>
<evidence type="ECO:0000256" key="1">
    <source>
        <dbReference type="ARBA" id="ARBA00006484"/>
    </source>
</evidence>
<dbReference type="Proteomes" id="UP000320762">
    <property type="component" value="Unassembled WGS sequence"/>
</dbReference>
<dbReference type="InterPro" id="IPR002347">
    <property type="entry name" value="SDR_fam"/>
</dbReference>
<dbReference type="Pfam" id="PF00106">
    <property type="entry name" value="adh_short"/>
    <property type="match status" value="1"/>
</dbReference>
<keyword evidence="2" id="KW-0521">NADP</keyword>
<dbReference type="PRINTS" id="PR00081">
    <property type="entry name" value="GDHRDH"/>
</dbReference>
<organism evidence="3 4">
    <name type="scientific">Schizophyllum amplum</name>
    <dbReference type="NCBI Taxonomy" id="97359"/>
    <lineage>
        <taxon>Eukaryota</taxon>
        <taxon>Fungi</taxon>
        <taxon>Dikarya</taxon>
        <taxon>Basidiomycota</taxon>
        <taxon>Agaricomycotina</taxon>
        <taxon>Agaricomycetes</taxon>
        <taxon>Agaricomycetidae</taxon>
        <taxon>Agaricales</taxon>
        <taxon>Schizophyllaceae</taxon>
        <taxon>Schizophyllum</taxon>
    </lineage>
</organism>
<dbReference type="PROSITE" id="PS00061">
    <property type="entry name" value="ADH_SHORT"/>
    <property type="match status" value="1"/>
</dbReference>
<comment type="similarity">
    <text evidence="1">Belongs to the short-chain dehydrogenases/reductases (SDR) family.</text>
</comment>
<evidence type="ECO:0000256" key="2">
    <source>
        <dbReference type="ARBA" id="ARBA00022857"/>
    </source>
</evidence>
<gene>
    <name evidence="3" type="ORF">BD626DRAFT_410400</name>
</gene>
<dbReference type="InterPro" id="IPR036291">
    <property type="entry name" value="NAD(P)-bd_dom_sf"/>
</dbReference>
<reference evidence="3 4" key="1">
    <citation type="journal article" date="2019" name="New Phytol.">
        <title>Comparative genomics reveals unique wood-decay strategies and fruiting body development in the Schizophyllaceae.</title>
        <authorList>
            <person name="Almasi E."/>
            <person name="Sahu N."/>
            <person name="Krizsan K."/>
            <person name="Balint B."/>
            <person name="Kovacs G.M."/>
            <person name="Kiss B."/>
            <person name="Cseklye J."/>
            <person name="Drula E."/>
            <person name="Henrissat B."/>
            <person name="Nagy I."/>
            <person name="Chovatia M."/>
            <person name="Adam C."/>
            <person name="LaButti K."/>
            <person name="Lipzen A."/>
            <person name="Riley R."/>
            <person name="Grigoriev I.V."/>
            <person name="Nagy L.G."/>
        </authorList>
    </citation>
    <scope>NUCLEOTIDE SEQUENCE [LARGE SCALE GENOMIC DNA]</scope>
    <source>
        <strain evidence="3 4">NL-1724</strain>
    </source>
</reference>
<dbReference type="AlphaFoldDB" id="A0A550C0Y4"/>
<dbReference type="GO" id="GO:0048038">
    <property type="term" value="F:quinone binding"/>
    <property type="evidence" value="ECO:0007669"/>
    <property type="project" value="TreeGrafter"/>
</dbReference>
<evidence type="ECO:0000313" key="3">
    <source>
        <dbReference type="EMBL" id="TRM58462.1"/>
    </source>
</evidence>
<dbReference type="SUPFAM" id="SSF51735">
    <property type="entry name" value="NAD(P)-binding Rossmann-fold domains"/>
    <property type="match status" value="1"/>
</dbReference>
<dbReference type="STRING" id="97359.A0A550C0Y4"/>
<evidence type="ECO:0000313" key="4">
    <source>
        <dbReference type="Proteomes" id="UP000320762"/>
    </source>
</evidence>
<dbReference type="OrthoDB" id="498125at2759"/>
<proteinExistence type="inferred from homology"/>
<dbReference type="EMBL" id="VDMD01000035">
    <property type="protein sequence ID" value="TRM58462.1"/>
    <property type="molecule type" value="Genomic_DNA"/>
</dbReference>
<dbReference type="GO" id="GO:0016616">
    <property type="term" value="F:oxidoreductase activity, acting on the CH-OH group of donors, NAD or NADP as acceptor"/>
    <property type="evidence" value="ECO:0007669"/>
    <property type="project" value="TreeGrafter"/>
</dbReference>
<dbReference type="InterPro" id="IPR020904">
    <property type="entry name" value="Sc_DH/Rdtase_CS"/>
</dbReference>
<comment type="caution">
    <text evidence="3">The sequence shown here is derived from an EMBL/GenBank/DDBJ whole genome shotgun (WGS) entry which is preliminary data.</text>
</comment>
<protein>
    <recommendedName>
        <fullName evidence="5">NAD(P)-binding protein</fullName>
    </recommendedName>
</protein>
<keyword evidence="4" id="KW-1185">Reference proteome</keyword>
<accession>A0A550C0Y4</accession>
<dbReference type="PANTHER" id="PTHR42760">
    <property type="entry name" value="SHORT-CHAIN DEHYDROGENASES/REDUCTASES FAMILY MEMBER"/>
    <property type="match status" value="1"/>
</dbReference>
<name>A0A550C0Y4_9AGAR</name>
<dbReference type="PANTHER" id="PTHR42760:SF121">
    <property type="entry name" value="3-OXOACYL-(ACYL-CARRIER-PROTEIN) REDUCTASE"/>
    <property type="match status" value="1"/>
</dbReference>